<evidence type="ECO:0000313" key="2">
    <source>
        <dbReference type="EMBL" id="ASK65203.1"/>
    </source>
</evidence>
<evidence type="ECO:0008006" key="4">
    <source>
        <dbReference type="Google" id="ProtNLM"/>
    </source>
</evidence>
<reference evidence="3" key="1">
    <citation type="submission" date="2017-07" db="EMBL/GenBank/DDBJ databases">
        <title>Brachybacterium sp. VR2415.</title>
        <authorList>
            <person name="Tak E.J."/>
            <person name="Bae J.-W."/>
        </authorList>
    </citation>
    <scope>NUCLEOTIDE SEQUENCE [LARGE SCALE GENOMIC DNA]</scope>
    <source>
        <strain evidence="3">VR2415</strain>
    </source>
</reference>
<protein>
    <recommendedName>
        <fullName evidence="4">DUF4190 domain-containing protein</fullName>
    </recommendedName>
</protein>
<gene>
    <name evidence="2" type="ORF">CFK39_04450</name>
</gene>
<evidence type="ECO:0000256" key="1">
    <source>
        <dbReference type="SAM" id="Phobius"/>
    </source>
</evidence>
<feature type="transmembrane region" description="Helical" evidence="1">
    <location>
        <begin position="47"/>
        <end position="65"/>
    </location>
</feature>
<dbReference type="Proteomes" id="UP000198398">
    <property type="component" value="Chromosome"/>
</dbReference>
<dbReference type="KEGG" id="brv:CFK39_04450"/>
<name>A0A220UC04_9MICO</name>
<keyword evidence="1" id="KW-1133">Transmembrane helix</keyword>
<accession>A0A220UC04</accession>
<proteinExistence type="predicted"/>
<feature type="transmembrane region" description="Helical" evidence="1">
    <location>
        <begin position="77"/>
        <end position="101"/>
    </location>
</feature>
<dbReference type="EMBL" id="CP022316">
    <property type="protein sequence ID" value="ASK65203.1"/>
    <property type="molecule type" value="Genomic_DNA"/>
</dbReference>
<sequence>MVLMNSDSPSGPSSDRAVTRSRRLTSALILALLASWLLMLAPLPYSLLSGLTGLLALVLLVLLIVRAVRERRVGMAAFGALLGVPAMLLIIGSAVLSAAFYGPVAELEQCRSTAITEQARAECDTAAQGSMADWVSGLFGG</sequence>
<keyword evidence="3" id="KW-1185">Reference proteome</keyword>
<evidence type="ECO:0000313" key="3">
    <source>
        <dbReference type="Proteomes" id="UP000198398"/>
    </source>
</evidence>
<organism evidence="2 3">
    <name type="scientific">Brachybacterium avium</name>
    <dbReference type="NCBI Taxonomy" id="2017485"/>
    <lineage>
        <taxon>Bacteria</taxon>
        <taxon>Bacillati</taxon>
        <taxon>Actinomycetota</taxon>
        <taxon>Actinomycetes</taxon>
        <taxon>Micrococcales</taxon>
        <taxon>Dermabacteraceae</taxon>
        <taxon>Brachybacterium</taxon>
    </lineage>
</organism>
<keyword evidence="1" id="KW-0472">Membrane</keyword>
<dbReference type="AlphaFoldDB" id="A0A220UC04"/>
<keyword evidence="1" id="KW-0812">Transmembrane</keyword>
<dbReference type="OrthoDB" id="4794264at2"/>
<feature type="transmembrane region" description="Helical" evidence="1">
    <location>
        <begin position="24"/>
        <end position="41"/>
    </location>
</feature>